<dbReference type="Gene3D" id="3.40.50.300">
    <property type="entry name" value="P-loop containing nucleotide triphosphate hydrolases"/>
    <property type="match status" value="1"/>
</dbReference>
<dbReference type="InterPro" id="IPR016032">
    <property type="entry name" value="Sig_transdc_resp-reg_C-effctor"/>
</dbReference>
<dbReference type="PANTHER" id="PTHR47691">
    <property type="entry name" value="REGULATOR-RELATED"/>
    <property type="match status" value="1"/>
</dbReference>
<protein>
    <submittedName>
        <fullName evidence="6">AfsR/SARP family transcriptional regulator</fullName>
    </submittedName>
</protein>
<dbReference type="PANTHER" id="PTHR47691:SF3">
    <property type="entry name" value="HTH-TYPE TRANSCRIPTIONAL REGULATOR RV0890C-RELATED"/>
    <property type="match status" value="1"/>
</dbReference>
<feature type="region of interest" description="Disordered" evidence="4">
    <location>
        <begin position="889"/>
        <end position="910"/>
    </location>
</feature>
<evidence type="ECO:0000313" key="6">
    <source>
        <dbReference type="EMBL" id="UPT20663.1"/>
    </source>
</evidence>
<organism evidence="6 7">
    <name type="scientific">Thermobifida alba</name>
    <name type="common">Thermomonospora alba</name>
    <dbReference type="NCBI Taxonomy" id="53522"/>
    <lineage>
        <taxon>Bacteria</taxon>
        <taxon>Bacillati</taxon>
        <taxon>Actinomycetota</taxon>
        <taxon>Actinomycetes</taxon>
        <taxon>Streptosporangiales</taxon>
        <taxon>Nocardiopsidaceae</taxon>
        <taxon>Thermobifida</taxon>
    </lineage>
</organism>
<dbReference type="EMBL" id="CP051627">
    <property type="protein sequence ID" value="UPT20663.1"/>
    <property type="molecule type" value="Genomic_DNA"/>
</dbReference>
<dbReference type="Proteomes" id="UP000832041">
    <property type="component" value="Chromosome"/>
</dbReference>
<keyword evidence="7" id="KW-1185">Reference proteome</keyword>
<feature type="domain" description="OmpR/PhoB-type" evidence="5">
    <location>
        <begin position="1"/>
        <end position="90"/>
    </location>
</feature>
<dbReference type="InterPro" id="IPR005158">
    <property type="entry name" value="BTAD"/>
</dbReference>
<evidence type="ECO:0000313" key="7">
    <source>
        <dbReference type="Proteomes" id="UP000832041"/>
    </source>
</evidence>
<evidence type="ECO:0000256" key="4">
    <source>
        <dbReference type="SAM" id="MobiDB-lite"/>
    </source>
</evidence>
<dbReference type="InterPro" id="IPR001867">
    <property type="entry name" value="OmpR/PhoB-type_DNA-bd"/>
</dbReference>
<evidence type="ECO:0000259" key="5">
    <source>
        <dbReference type="PROSITE" id="PS51755"/>
    </source>
</evidence>
<sequence>MRFGVLGSLTVWDSSGGQIPITETKVRAVLADLLAHHGRFVSADQLIEDLWEGRPPGRPRNTLQTKISQLRRALGAERILRSPAGYRVRVDDDELDAARFRRAVAEADRTEDPEARGRLLTEALDLWRGPAFADFADAAFVRAEAARLEELRIEAAERLAQVRIGAGQWAAALAVLRELVEENPLRERLHGLYMLALARSGRQGEALRVFHDLRVRLRDQLGVDPDPAISELHTSILRQESGSVPLPRVADRPRSNLPSPLTALIGRETESACVREALSASHGPRLVTLTGPGGVGKTRLAIDVARSLVADFRDGVWIVELAGMDRKATAADLAERVIATLGLCEGAADFAVDLVEWLRGALEGWRTLVVLDNCEHVVAQVAELTGALLAADGVRVMVTTQEALNVPGETVFALAPLTLPEHACGPEEMAASSSAVRLFVERAQAACPGFALTEDNAPTVATICRRLDGIPLAIELVAARLRALTAEQIAAGLDDRFTLPTGPGRGRPGRQQTLRAMIDWSWNLLTGRERRVLRRLAVNRDGCTLEGAQAVCADGTDVLDVLSSLVDRSLLVREGERYRLLESVAAYCLHRLEETGEVAEVRRRFIAFHAREAERRDPLLRGARQREALTWFDTETVNLRHALELAVRAQDAEAALRLVNAMAWYWVLRNRTAEARRSLQAALRLPGTASPARHAAGGWLAAFEGREHHQDGTAGEPEARLLWFTGAALYRGGESEAGRGRVEEALAHARKVGDRWTEAAALAERAGHRLDDGDVPASRADARHSAEIFRELADRWGLLRAHAPLARAAETEHDDPGLTDLLEEDLRAAEELGLWVDVITTLFRLGRLAAARGERSRARYLHERARQIAAERSYTPGVAEADAWLDQDRASAQDGAQPDACLSGGRTSAA</sequence>
<dbReference type="SMART" id="SM00862">
    <property type="entry name" value="Trans_reg_C"/>
    <property type="match status" value="1"/>
</dbReference>
<dbReference type="InterPro" id="IPR002182">
    <property type="entry name" value="NB-ARC"/>
</dbReference>
<evidence type="ECO:0000256" key="3">
    <source>
        <dbReference type="PROSITE-ProRule" id="PRU01091"/>
    </source>
</evidence>
<dbReference type="SUPFAM" id="SSF48452">
    <property type="entry name" value="TPR-like"/>
    <property type="match status" value="1"/>
</dbReference>
<dbReference type="SMART" id="SM01043">
    <property type="entry name" value="BTAD"/>
    <property type="match status" value="1"/>
</dbReference>
<evidence type="ECO:0000256" key="1">
    <source>
        <dbReference type="ARBA" id="ARBA00005820"/>
    </source>
</evidence>
<dbReference type="Pfam" id="PF03704">
    <property type="entry name" value="BTAD"/>
    <property type="match status" value="1"/>
</dbReference>
<reference evidence="6 7" key="1">
    <citation type="submission" date="2020-04" db="EMBL/GenBank/DDBJ databases">
        <title>Thermobifida alba genome sequencing and assembly.</title>
        <authorList>
            <person name="Luzics S."/>
            <person name="Horvath B."/>
            <person name="Nagy I."/>
            <person name="Toth A."/>
            <person name="Nagy I."/>
            <person name="Kukolya J."/>
        </authorList>
    </citation>
    <scope>NUCLEOTIDE SEQUENCE [LARGE SCALE GENOMIC DNA]</scope>
    <source>
        <strain evidence="6 7">DSM 43795</strain>
    </source>
</reference>
<dbReference type="Gene3D" id="1.25.40.10">
    <property type="entry name" value="Tetratricopeptide repeat domain"/>
    <property type="match status" value="2"/>
</dbReference>
<dbReference type="Pfam" id="PF00931">
    <property type="entry name" value="NB-ARC"/>
    <property type="match status" value="1"/>
</dbReference>
<keyword evidence="2 3" id="KW-0238">DNA-binding</keyword>
<dbReference type="Gene3D" id="1.10.10.10">
    <property type="entry name" value="Winged helix-like DNA-binding domain superfamily/Winged helix DNA-binding domain"/>
    <property type="match status" value="1"/>
</dbReference>
<dbReference type="SUPFAM" id="SSF52540">
    <property type="entry name" value="P-loop containing nucleoside triphosphate hydrolases"/>
    <property type="match status" value="1"/>
</dbReference>
<dbReference type="InterPro" id="IPR011990">
    <property type="entry name" value="TPR-like_helical_dom_sf"/>
</dbReference>
<dbReference type="RefSeq" id="WP_248592946.1">
    <property type="nucleotide sequence ID" value="NZ_BAABEB010000012.1"/>
</dbReference>
<dbReference type="InterPro" id="IPR027417">
    <property type="entry name" value="P-loop_NTPase"/>
</dbReference>
<dbReference type="SUPFAM" id="SSF46894">
    <property type="entry name" value="C-terminal effector domain of the bipartite response regulators"/>
    <property type="match status" value="1"/>
</dbReference>
<accession>A0ABY4L2E9</accession>
<dbReference type="Pfam" id="PF00486">
    <property type="entry name" value="Trans_reg_C"/>
    <property type="match status" value="1"/>
</dbReference>
<proteinExistence type="inferred from homology"/>
<feature type="DNA-binding region" description="OmpR/PhoB-type" evidence="3">
    <location>
        <begin position="1"/>
        <end position="90"/>
    </location>
</feature>
<dbReference type="InterPro" id="IPR036388">
    <property type="entry name" value="WH-like_DNA-bd_sf"/>
</dbReference>
<gene>
    <name evidence="6" type="ORF">FOF52_06545</name>
</gene>
<name>A0ABY4L2E9_THEAE</name>
<comment type="similarity">
    <text evidence="1">Belongs to the AfsR/DnrI/RedD regulatory family.</text>
</comment>
<dbReference type="CDD" id="cd15831">
    <property type="entry name" value="BTAD"/>
    <property type="match status" value="1"/>
</dbReference>
<evidence type="ECO:0000256" key="2">
    <source>
        <dbReference type="ARBA" id="ARBA00023125"/>
    </source>
</evidence>
<dbReference type="PRINTS" id="PR00364">
    <property type="entry name" value="DISEASERSIST"/>
</dbReference>
<dbReference type="PROSITE" id="PS51755">
    <property type="entry name" value="OMPR_PHOB"/>
    <property type="match status" value="1"/>
</dbReference>